<keyword evidence="4" id="KW-1185">Reference proteome</keyword>
<evidence type="ECO:0000256" key="2">
    <source>
        <dbReference type="PROSITE-ProRule" id="PRU00708"/>
    </source>
</evidence>
<feature type="repeat" description="PPR" evidence="2">
    <location>
        <begin position="74"/>
        <end position="108"/>
    </location>
</feature>
<proteinExistence type="predicted"/>
<keyword evidence="1" id="KW-0677">Repeat</keyword>
<dbReference type="InterPro" id="IPR046960">
    <property type="entry name" value="PPR_At4g14850-like_plant"/>
</dbReference>
<dbReference type="Gene3D" id="1.25.40.10">
    <property type="entry name" value="Tetratricopeptide repeat domain"/>
    <property type="match status" value="1"/>
</dbReference>
<evidence type="ECO:0000313" key="3">
    <source>
        <dbReference type="EMBL" id="KAB1221585.1"/>
    </source>
</evidence>
<dbReference type="InterPro" id="IPR011990">
    <property type="entry name" value="TPR-like_helical_dom_sf"/>
</dbReference>
<evidence type="ECO:0000313" key="4">
    <source>
        <dbReference type="Proteomes" id="UP000516437"/>
    </source>
</evidence>
<dbReference type="InterPro" id="IPR002885">
    <property type="entry name" value="PPR_rpt"/>
</dbReference>
<dbReference type="EMBL" id="RXIC02000020">
    <property type="protein sequence ID" value="KAB1221585.1"/>
    <property type="molecule type" value="Genomic_DNA"/>
</dbReference>
<dbReference type="AlphaFoldDB" id="A0A6A1W8R9"/>
<protein>
    <recommendedName>
        <fullName evidence="5">Pentatricopeptide repeat-containing protein</fullName>
    </recommendedName>
</protein>
<dbReference type="OrthoDB" id="1937829at2759"/>
<dbReference type="PANTHER" id="PTHR47926:SF452">
    <property type="entry name" value="PENTATRICOPEPTIDE REPEAT-CONTAINING PROTEIN"/>
    <property type="match status" value="1"/>
</dbReference>
<dbReference type="Pfam" id="PF01535">
    <property type="entry name" value="PPR"/>
    <property type="match status" value="1"/>
</dbReference>
<accession>A0A6A1W8R9</accession>
<dbReference type="GO" id="GO:0003723">
    <property type="term" value="F:RNA binding"/>
    <property type="evidence" value="ECO:0007669"/>
    <property type="project" value="InterPro"/>
</dbReference>
<reference evidence="3 4" key="1">
    <citation type="journal article" date="2019" name="Plant Biotechnol. J.">
        <title>The red bayberry genome and genetic basis of sex determination.</title>
        <authorList>
            <person name="Jia H.M."/>
            <person name="Jia H.J."/>
            <person name="Cai Q.L."/>
            <person name="Wang Y."/>
            <person name="Zhao H.B."/>
            <person name="Yang W.F."/>
            <person name="Wang G.Y."/>
            <person name="Li Y.H."/>
            <person name="Zhan D.L."/>
            <person name="Shen Y.T."/>
            <person name="Niu Q.F."/>
            <person name="Chang L."/>
            <person name="Qiu J."/>
            <person name="Zhao L."/>
            <person name="Xie H.B."/>
            <person name="Fu W.Y."/>
            <person name="Jin J."/>
            <person name="Li X.W."/>
            <person name="Jiao Y."/>
            <person name="Zhou C.C."/>
            <person name="Tu T."/>
            <person name="Chai C.Y."/>
            <person name="Gao J.L."/>
            <person name="Fan L.J."/>
            <person name="van de Weg E."/>
            <person name="Wang J.Y."/>
            <person name="Gao Z.S."/>
        </authorList>
    </citation>
    <scope>NUCLEOTIDE SEQUENCE [LARGE SCALE GENOMIC DNA]</scope>
    <source>
        <tissue evidence="3">Leaves</tissue>
    </source>
</reference>
<organism evidence="3 4">
    <name type="scientific">Morella rubra</name>
    <name type="common">Chinese bayberry</name>
    <dbReference type="NCBI Taxonomy" id="262757"/>
    <lineage>
        <taxon>Eukaryota</taxon>
        <taxon>Viridiplantae</taxon>
        <taxon>Streptophyta</taxon>
        <taxon>Embryophyta</taxon>
        <taxon>Tracheophyta</taxon>
        <taxon>Spermatophyta</taxon>
        <taxon>Magnoliopsida</taxon>
        <taxon>eudicotyledons</taxon>
        <taxon>Gunneridae</taxon>
        <taxon>Pentapetalae</taxon>
        <taxon>rosids</taxon>
        <taxon>fabids</taxon>
        <taxon>Fagales</taxon>
        <taxon>Myricaceae</taxon>
        <taxon>Morella</taxon>
    </lineage>
</organism>
<dbReference type="Proteomes" id="UP000516437">
    <property type="component" value="Chromosome 2"/>
</dbReference>
<dbReference type="GO" id="GO:0009451">
    <property type="term" value="P:RNA modification"/>
    <property type="evidence" value="ECO:0007669"/>
    <property type="project" value="InterPro"/>
</dbReference>
<dbReference type="PANTHER" id="PTHR47926">
    <property type="entry name" value="PENTATRICOPEPTIDE REPEAT-CONTAINING PROTEIN"/>
    <property type="match status" value="1"/>
</dbReference>
<comment type="caution">
    <text evidence="3">The sequence shown here is derived from an EMBL/GenBank/DDBJ whole genome shotgun (WGS) entry which is preliminary data.</text>
</comment>
<gene>
    <name evidence="3" type="ORF">CJ030_MR2G027102</name>
</gene>
<name>A0A6A1W8R9_9ROSI</name>
<dbReference type="NCBIfam" id="TIGR00756">
    <property type="entry name" value="PPR"/>
    <property type="match status" value="1"/>
</dbReference>
<dbReference type="PROSITE" id="PS51375">
    <property type="entry name" value="PPR"/>
    <property type="match status" value="1"/>
</dbReference>
<evidence type="ECO:0008006" key="5">
    <source>
        <dbReference type="Google" id="ProtNLM"/>
    </source>
</evidence>
<evidence type="ECO:0000256" key="1">
    <source>
        <dbReference type="ARBA" id="ARBA00022737"/>
    </source>
</evidence>
<sequence>MHRFYVPVDSFSLLFTIKACTQLGSPAVIQHLHGHIVKIGLSYNVYVATSLLHAYVVASFEHACALFDELTERNTVTWNTMISGYSRYGDVETARGVFEEMPLRDIASWSTMIAHSCVRE</sequence>